<reference evidence="1" key="2">
    <citation type="submission" date="2023-06" db="EMBL/GenBank/DDBJ databases">
        <authorList>
            <person name="Ma L."/>
            <person name="Liu K.-W."/>
            <person name="Li Z."/>
            <person name="Hsiao Y.-Y."/>
            <person name="Qi Y."/>
            <person name="Fu T."/>
            <person name="Tang G."/>
            <person name="Zhang D."/>
            <person name="Sun W.-H."/>
            <person name="Liu D.-K."/>
            <person name="Li Y."/>
            <person name="Chen G.-Z."/>
            <person name="Liu X.-D."/>
            <person name="Liao X.-Y."/>
            <person name="Jiang Y.-T."/>
            <person name="Yu X."/>
            <person name="Hao Y."/>
            <person name="Huang J."/>
            <person name="Zhao X.-W."/>
            <person name="Ke S."/>
            <person name="Chen Y.-Y."/>
            <person name="Wu W.-L."/>
            <person name="Hsu J.-L."/>
            <person name="Lin Y.-F."/>
            <person name="Huang M.-D."/>
            <person name="Li C.-Y."/>
            <person name="Huang L."/>
            <person name="Wang Z.-W."/>
            <person name="Zhao X."/>
            <person name="Zhong W.-Y."/>
            <person name="Peng D.-H."/>
            <person name="Ahmad S."/>
            <person name="Lan S."/>
            <person name="Zhang J.-S."/>
            <person name="Tsai W.-C."/>
            <person name="Van De Peer Y."/>
            <person name="Liu Z.-J."/>
        </authorList>
    </citation>
    <scope>NUCLEOTIDE SEQUENCE</scope>
    <source>
        <strain evidence="1">CP</strain>
        <tissue evidence="1">Leaves</tissue>
    </source>
</reference>
<sequence>MGFFIFHYEGTCNYLHNNTSPMGNIGKIADLLGVLVAHHVKKYNSNLTKAACGDVLLCVAAMGRHAEKDDLYSTKAAFDDHNTFPWIEISIVRTWTDSLEPSQ</sequence>
<gene>
    <name evidence="1" type="ORF">QJS10_CPA09g00049</name>
</gene>
<name>A0AAV9E4R3_ACOCL</name>
<evidence type="ECO:0000313" key="2">
    <source>
        <dbReference type="Proteomes" id="UP001180020"/>
    </source>
</evidence>
<accession>A0AAV9E4R3</accession>
<comment type="caution">
    <text evidence="1">The sequence shown here is derived from an EMBL/GenBank/DDBJ whole genome shotgun (WGS) entry which is preliminary data.</text>
</comment>
<proteinExistence type="predicted"/>
<reference evidence="1" key="1">
    <citation type="journal article" date="2023" name="Nat. Commun.">
        <title>Diploid and tetraploid genomes of Acorus and the evolution of monocots.</title>
        <authorList>
            <person name="Ma L."/>
            <person name="Liu K.W."/>
            <person name="Li Z."/>
            <person name="Hsiao Y.Y."/>
            <person name="Qi Y."/>
            <person name="Fu T."/>
            <person name="Tang G.D."/>
            <person name="Zhang D."/>
            <person name="Sun W.H."/>
            <person name="Liu D.K."/>
            <person name="Li Y."/>
            <person name="Chen G.Z."/>
            <person name="Liu X.D."/>
            <person name="Liao X.Y."/>
            <person name="Jiang Y.T."/>
            <person name="Yu X."/>
            <person name="Hao Y."/>
            <person name="Huang J."/>
            <person name="Zhao X.W."/>
            <person name="Ke S."/>
            <person name="Chen Y.Y."/>
            <person name="Wu W.L."/>
            <person name="Hsu J.L."/>
            <person name="Lin Y.F."/>
            <person name="Huang M.D."/>
            <person name="Li C.Y."/>
            <person name="Huang L."/>
            <person name="Wang Z.W."/>
            <person name="Zhao X."/>
            <person name="Zhong W.Y."/>
            <person name="Peng D.H."/>
            <person name="Ahmad S."/>
            <person name="Lan S."/>
            <person name="Zhang J.S."/>
            <person name="Tsai W.C."/>
            <person name="Van de Peer Y."/>
            <person name="Liu Z.J."/>
        </authorList>
    </citation>
    <scope>NUCLEOTIDE SEQUENCE</scope>
    <source>
        <strain evidence="1">CP</strain>
    </source>
</reference>
<evidence type="ECO:0000313" key="1">
    <source>
        <dbReference type="EMBL" id="KAK1307869.1"/>
    </source>
</evidence>
<keyword evidence="2" id="KW-1185">Reference proteome</keyword>
<dbReference type="Proteomes" id="UP001180020">
    <property type="component" value="Unassembled WGS sequence"/>
</dbReference>
<dbReference type="AlphaFoldDB" id="A0AAV9E4R3"/>
<dbReference type="EMBL" id="JAUJYO010000009">
    <property type="protein sequence ID" value="KAK1307869.1"/>
    <property type="molecule type" value="Genomic_DNA"/>
</dbReference>
<protein>
    <submittedName>
        <fullName evidence="1">Uncharacterized protein</fullName>
    </submittedName>
</protein>
<organism evidence="1 2">
    <name type="scientific">Acorus calamus</name>
    <name type="common">Sweet flag</name>
    <dbReference type="NCBI Taxonomy" id="4465"/>
    <lineage>
        <taxon>Eukaryota</taxon>
        <taxon>Viridiplantae</taxon>
        <taxon>Streptophyta</taxon>
        <taxon>Embryophyta</taxon>
        <taxon>Tracheophyta</taxon>
        <taxon>Spermatophyta</taxon>
        <taxon>Magnoliopsida</taxon>
        <taxon>Liliopsida</taxon>
        <taxon>Acoraceae</taxon>
        <taxon>Acorus</taxon>
    </lineage>
</organism>